<comment type="caution">
    <text evidence="5">The sequence shown here is derived from an EMBL/GenBank/DDBJ whole genome shotgun (WGS) entry which is preliminary data.</text>
</comment>
<feature type="compositionally biased region" description="Low complexity" evidence="3">
    <location>
        <begin position="48"/>
        <end position="59"/>
    </location>
</feature>
<feature type="compositionally biased region" description="Low complexity" evidence="3">
    <location>
        <begin position="1"/>
        <end position="17"/>
    </location>
</feature>
<feature type="domain" description="CCT" evidence="4">
    <location>
        <begin position="123"/>
        <end position="165"/>
    </location>
</feature>
<evidence type="ECO:0000256" key="3">
    <source>
        <dbReference type="SAM" id="MobiDB-lite"/>
    </source>
</evidence>
<feature type="compositionally biased region" description="Polar residues" evidence="3">
    <location>
        <begin position="28"/>
        <end position="47"/>
    </location>
</feature>
<organism evidence="5 6">
    <name type="scientific">Lagenidium giganteum</name>
    <dbReference type="NCBI Taxonomy" id="4803"/>
    <lineage>
        <taxon>Eukaryota</taxon>
        <taxon>Sar</taxon>
        <taxon>Stramenopiles</taxon>
        <taxon>Oomycota</taxon>
        <taxon>Peronosporomycetes</taxon>
        <taxon>Pythiales</taxon>
        <taxon>Pythiaceae</taxon>
    </lineage>
</organism>
<name>A0AAV2Z1K8_9STRA</name>
<keyword evidence="2" id="KW-0539">Nucleus</keyword>
<dbReference type="Pfam" id="PF06203">
    <property type="entry name" value="CCT"/>
    <property type="match status" value="1"/>
</dbReference>
<keyword evidence="6" id="KW-1185">Reference proteome</keyword>
<dbReference type="PANTHER" id="PTHR31319:SF77">
    <property type="entry name" value="ZINC FINGER PROTEIN CONSTANS-LIKE 4"/>
    <property type="match status" value="1"/>
</dbReference>
<evidence type="ECO:0000256" key="2">
    <source>
        <dbReference type="ARBA" id="ARBA00023242"/>
    </source>
</evidence>
<dbReference type="InterPro" id="IPR045281">
    <property type="entry name" value="CONSTANS-like"/>
</dbReference>
<dbReference type="AlphaFoldDB" id="A0AAV2Z1K8"/>
<feature type="region of interest" description="Disordered" evidence="3">
    <location>
        <begin position="1"/>
        <end position="106"/>
    </location>
</feature>
<evidence type="ECO:0000313" key="6">
    <source>
        <dbReference type="Proteomes" id="UP001146120"/>
    </source>
</evidence>
<reference evidence="5" key="1">
    <citation type="submission" date="2022-11" db="EMBL/GenBank/DDBJ databases">
        <authorList>
            <person name="Morgan W.R."/>
            <person name="Tartar A."/>
        </authorList>
    </citation>
    <scope>NUCLEOTIDE SEQUENCE</scope>
    <source>
        <strain evidence="5">ARSEF 373</strain>
    </source>
</reference>
<dbReference type="Proteomes" id="UP001146120">
    <property type="component" value="Unassembled WGS sequence"/>
</dbReference>
<protein>
    <recommendedName>
        <fullName evidence="4">CCT domain-containing protein</fullName>
    </recommendedName>
</protein>
<reference evidence="5" key="2">
    <citation type="journal article" date="2023" name="Microbiol Resour">
        <title>Decontamination and Annotation of the Draft Genome Sequence of the Oomycete Lagenidium giganteum ARSEF 373.</title>
        <authorList>
            <person name="Morgan W.R."/>
            <person name="Tartar A."/>
        </authorList>
    </citation>
    <scope>NUCLEOTIDE SEQUENCE</scope>
    <source>
        <strain evidence="5">ARSEF 373</strain>
    </source>
</reference>
<evidence type="ECO:0000259" key="4">
    <source>
        <dbReference type="PROSITE" id="PS51017"/>
    </source>
</evidence>
<dbReference type="EMBL" id="DAKRPA010000080">
    <property type="protein sequence ID" value="DAZ99609.1"/>
    <property type="molecule type" value="Genomic_DNA"/>
</dbReference>
<sequence>MTQPQSRAATPSPSSSRVGQFSMKDISSHLTTSTKSQVDSAPQSPFVASSASSEASTSESEGDDSNDVTPPTKRARRKLDNSPSAEEVSPTSVHNVPRDLSPLNLDYLSSPSKKIGVYTPRSRQELLRKYMEKRARRLSQNTVRYRVRKTLANARPRVKGRFVKTEQPLTAALVQSMNTD</sequence>
<gene>
    <name evidence="5" type="ORF">N0F65_001437</name>
</gene>
<dbReference type="PANTHER" id="PTHR31319">
    <property type="entry name" value="ZINC FINGER PROTEIN CONSTANS-LIKE 4"/>
    <property type="match status" value="1"/>
</dbReference>
<proteinExistence type="predicted"/>
<accession>A0AAV2Z1K8</accession>
<dbReference type="InterPro" id="IPR010402">
    <property type="entry name" value="CCT_domain"/>
</dbReference>
<comment type="subcellular location">
    <subcellularLocation>
        <location evidence="1">Nucleus</location>
    </subcellularLocation>
</comment>
<evidence type="ECO:0000313" key="5">
    <source>
        <dbReference type="EMBL" id="DAZ99609.1"/>
    </source>
</evidence>
<evidence type="ECO:0000256" key="1">
    <source>
        <dbReference type="ARBA" id="ARBA00004123"/>
    </source>
</evidence>
<dbReference type="PROSITE" id="PS51017">
    <property type="entry name" value="CCT"/>
    <property type="match status" value="1"/>
</dbReference>
<feature type="compositionally biased region" description="Polar residues" evidence="3">
    <location>
        <begin position="81"/>
        <end position="94"/>
    </location>
</feature>
<dbReference type="GO" id="GO:0005634">
    <property type="term" value="C:nucleus"/>
    <property type="evidence" value="ECO:0007669"/>
    <property type="project" value="UniProtKB-SubCell"/>
</dbReference>